<evidence type="ECO:0000313" key="2">
    <source>
        <dbReference type="EMBL" id="GFQ89373.1"/>
    </source>
</evidence>
<sequence>MSRGTSPELSKERGHPLSSSLRPRRGPTTPRRGRSVPTAEAEEIRQKRSARTETQEPILFPKLGIELADFPYLHCSRD</sequence>
<proteinExistence type="predicted"/>
<keyword evidence="3" id="KW-1185">Reference proteome</keyword>
<feature type="compositionally biased region" description="Low complexity" evidence="1">
    <location>
        <begin position="16"/>
        <end position="30"/>
    </location>
</feature>
<accession>A0A8X6L0Q2</accession>
<organism evidence="2 3">
    <name type="scientific">Trichonephila clavata</name>
    <name type="common">Joro spider</name>
    <name type="synonym">Nephila clavata</name>
    <dbReference type="NCBI Taxonomy" id="2740835"/>
    <lineage>
        <taxon>Eukaryota</taxon>
        <taxon>Metazoa</taxon>
        <taxon>Ecdysozoa</taxon>
        <taxon>Arthropoda</taxon>
        <taxon>Chelicerata</taxon>
        <taxon>Arachnida</taxon>
        <taxon>Araneae</taxon>
        <taxon>Araneomorphae</taxon>
        <taxon>Entelegynae</taxon>
        <taxon>Araneoidea</taxon>
        <taxon>Nephilidae</taxon>
        <taxon>Trichonephila</taxon>
    </lineage>
</organism>
<dbReference type="OrthoDB" id="6471595at2759"/>
<protein>
    <submittedName>
        <fullName evidence="2">Uncharacterized protein</fullName>
    </submittedName>
</protein>
<evidence type="ECO:0000313" key="3">
    <source>
        <dbReference type="Proteomes" id="UP000887116"/>
    </source>
</evidence>
<comment type="caution">
    <text evidence="2">The sequence shown here is derived from an EMBL/GenBank/DDBJ whole genome shotgun (WGS) entry which is preliminary data.</text>
</comment>
<gene>
    <name evidence="2" type="ORF">TNCT_678161</name>
</gene>
<dbReference type="AlphaFoldDB" id="A0A8X6L0Q2"/>
<reference evidence="2" key="1">
    <citation type="submission" date="2020-07" db="EMBL/GenBank/DDBJ databases">
        <title>Multicomponent nature underlies the extraordinary mechanical properties of spider dragline silk.</title>
        <authorList>
            <person name="Kono N."/>
            <person name="Nakamura H."/>
            <person name="Mori M."/>
            <person name="Yoshida Y."/>
            <person name="Ohtoshi R."/>
            <person name="Malay A.D."/>
            <person name="Moran D.A.P."/>
            <person name="Tomita M."/>
            <person name="Numata K."/>
            <person name="Arakawa K."/>
        </authorList>
    </citation>
    <scope>NUCLEOTIDE SEQUENCE</scope>
</reference>
<feature type="region of interest" description="Disordered" evidence="1">
    <location>
        <begin position="1"/>
        <end position="55"/>
    </location>
</feature>
<name>A0A8X6L0Q2_TRICU</name>
<feature type="compositionally biased region" description="Basic and acidic residues" evidence="1">
    <location>
        <begin position="42"/>
        <end position="54"/>
    </location>
</feature>
<dbReference type="Proteomes" id="UP000887116">
    <property type="component" value="Unassembled WGS sequence"/>
</dbReference>
<dbReference type="EMBL" id="BMAO01023553">
    <property type="protein sequence ID" value="GFQ89373.1"/>
    <property type="molecule type" value="Genomic_DNA"/>
</dbReference>
<evidence type="ECO:0000256" key="1">
    <source>
        <dbReference type="SAM" id="MobiDB-lite"/>
    </source>
</evidence>